<comment type="caution">
    <text evidence="1">The sequence shown here is derived from an EMBL/GenBank/DDBJ whole genome shotgun (WGS) entry which is preliminary data.</text>
</comment>
<dbReference type="Proteomes" id="UP001165652">
    <property type="component" value="Unassembled WGS sequence"/>
</dbReference>
<proteinExistence type="predicted"/>
<dbReference type="EMBL" id="JAQQLI010000035">
    <property type="protein sequence ID" value="MDC7788005.1"/>
    <property type="molecule type" value="Genomic_DNA"/>
</dbReference>
<protein>
    <submittedName>
        <fullName evidence="1">Uncharacterized protein</fullName>
    </submittedName>
</protein>
<reference evidence="1" key="2">
    <citation type="submission" date="2023-02" db="EMBL/GenBank/DDBJ databases">
        <authorList>
            <person name="Rayyan A."/>
            <person name="Meyer T."/>
            <person name="Kyndt J.A."/>
        </authorList>
    </citation>
    <scope>NUCLEOTIDE SEQUENCE</scope>
    <source>
        <strain evidence="1">DSM 9987</strain>
    </source>
</reference>
<evidence type="ECO:0000313" key="2">
    <source>
        <dbReference type="Proteomes" id="UP001165652"/>
    </source>
</evidence>
<sequence>MRTDPPLSQHLARLAFWADRIRNGTHEITPQGQEDFAATLHLCAEAAEKLEADLAAALAARDDGLGGAVPRPSAEPPIPSDHLTTLVAIASGQVPGVVLLPVRHQAAPRFGEAGGPMGGDAA</sequence>
<dbReference type="RefSeq" id="WP_272778841.1">
    <property type="nucleotide sequence ID" value="NZ_JAQQLI010000035.1"/>
</dbReference>
<evidence type="ECO:0000313" key="1">
    <source>
        <dbReference type="EMBL" id="MDC7788005.1"/>
    </source>
</evidence>
<organism evidence="1 2">
    <name type="scientific">Rhodoplanes tepidamans</name>
    <name type="common">Rhodoplanes cryptolactis</name>
    <dbReference type="NCBI Taxonomy" id="200616"/>
    <lineage>
        <taxon>Bacteria</taxon>
        <taxon>Pseudomonadati</taxon>
        <taxon>Pseudomonadota</taxon>
        <taxon>Alphaproteobacteria</taxon>
        <taxon>Hyphomicrobiales</taxon>
        <taxon>Nitrobacteraceae</taxon>
        <taxon>Rhodoplanes</taxon>
    </lineage>
</organism>
<gene>
    <name evidence="1" type="ORF">PQJ73_20135</name>
</gene>
<accession>A0ABT5JE94</accession>
<keyword evidence="2" id="KW-1185">Reference proteome</keyword>
<name>A0ABT5JE94_RHOTP</name>
<reference evidence="1" key="1">
    <citation type="journal article" date="2023" name="Microbiol Resour">
        <title>Genome Sequences of Rhodoplanes serenus and Two Thermotolerant Strains, Rhodoplanes tepidamans and 'Rhodoplanes cryptolactis,' Further Refine the Genus.</title>
        <authorList>
            <person name="Rayyan A.A."/>
            <person name="Kyndt J.A."/>
        </authorList>
    </citation>
    <scope>NUCLEOTIDE SEQUENCE</scope>
    <source>
        <strain evidence="1">DSM 9987</strain>
    </source>
</reference>